<accession>A0AAV7M2Y9</accession>
<comment type="caution">
    <text evidence="3">The sequence shown here is derived from an EMBL/GenBank/DDBJ whole genome shotgun (WGS) entry which is preliminary data.</text>
</comment>
<dbReference type="EMBL" id="JANPWB010000014">
    <property type="protein sequence ID" value="KAJ1097479.1"/>
    <property type="molecule type" value="Genomic_DNA"/>
</dbReference>
<dbReference type="PANTHER" id="PTHR37984">
    <property type="entry name" value="PROTEIN CBG26694"/>
    <property type="match status" value="1"/>
</dbReference>
<dbReference type="Proteomes" id="UP001066276">
    <property type="component" value="Chromosome 10"/>
</dbReference>
<sequence>DSKGNTIKHKTFRGRVADLKDKLQCVHVVYTQGHQHVGVHVICNTLADEAAKSAVATDYVAVVTHSQMKLDNEILTAVKASAEGNSIPKAYPTKYSYHISAQNVAYSTIPGVGDRMIPNEDQRLDLIKAAHEGVATAHAGISTTVTLLQKRFWWPGLHKQTKQYVLCCDICQQIKGSNIKRPP</sequence>
<feature type="non-terminal residue" evidence="3">
    <location>
        <position position="1"/>
    </location>
</feature>
<dbReference type="InterPro" id="IPR041588">
    <property type="entry name" value="Integrase_H2C2"/>
</dbReference>
<feature type="non-terminal residue" evidence="3">
    <location>
        <position position="183"/>
    </location>
</feature>
<proteinExistence type="predicted"/>
<evidence type="ECO:0000313" key="3">
    <source>
        <dbReference type="EMBL" id="KAJ1097479.1"/>
    </source>
</evidence>
<feature type="domain" description="Integrase zinc-binding" evidence="2">
    <location>
        <begin position="119"/>
        <end position="175"/>
    </location>
</feature>
<reference evidence="3" key="1">
    <citation type="journal article" date="2022" name="bioRxiv">
        <title>Sequencing and chromosome-scale assembly of the giantPleurodeles waltlgenome.</title>
        <authorList>
            <person name="Brown T."/>
            <person name="Elewa A."/>
            <person name="Iarovenko S."/>
            <person name="Subramanian E."/>
            <person name="Araus A.J."/>
            <person name="Petzold A."/>
            <person name="Susuki M."/>
            <person name="Suzuki K.-i.T."/>
            <person name="Hayashi T."/>
            <person name="Toyoda A."/>
            <person name="Oliveira C."/>
            <person name="Osipova E."/>
            <person name="Leigh N.D."/>
            <person name="Simon A."/>
            <person name="Yun M.H."/>
        </authorList>
    </citation>
    <scope>NUCLEOTIDE SEQUENCE</scope>
    <source>
        <strain evidence="3">20211129_DDA</strain>
        <tissue evidence="3">Liver</tissue>
    </source>
</reference>
<protein>
    <recommendedName>
        <fullName evidence="1">Gypsy retrotransposon integrase-like protein 1</fullName>
    </recommendedName>
</protein>
<keyword evidence="4" id="KW-1185">Reference proteome</keyword>
<name>A0AAV7M2Y9_PLEWA</name>
<evidence type="ECO:0000256" key="1">
    <source>
        <dbReference type="ARBA" id="ARBA00039658"/>
    </source>
</evidence>
<organism evidence="3 4">
    <name type="scientific">Pleurodeles waltl</name>
    <name type="common">Iberian ribbed newt</name>
    <dbReference type="NCBI Taxonomy" id="8319"/>
    <lineage>
        <taxon>Eukaryota</taxon>
        <taxon>Metazoa</taxon>
        <taxon>Chordata</taxon>
        <taxon>Craniata</taxon>
        <taxon>Vertebrata</taxon>
        <taxon>Euteleostomi</taxon>
        <taxon>Amphibia</taxon>
        <taxon>Batrachia</taxon>
        <taxon>Caudata</taxon>
        <taxon>Salamandroidea</taxon>
        <taxon>Salamandridae</taxon>
        <taxon>Pleurodelinae</taxon>
        <taxon>Pleurodeles</taxon>
    </lineage>
</organism>
<dbReference type="InterPro" id="IPR050951">
    <property type="entry name" value="Retrovirus_Pol_polyprotein"/>
</dbReference>
<dbReference type="PANTHER" id="PTHR37984:SF5">
    <property type="entry name" value="PROTEIN NYNRIN-LIKE"/>
    <property type="match status" value="1"/>
</dbReference>
<dbReference type="Gene3D" id="1.10.340.70">
    <property type="match status" value="1"/>
</dbReference>
<dbReference type="AlphaFoldDB" id="A0AAV7M2Y9"/>
<dbReference type="Pfam" id="PF17921">
    <property type="entry name" value="Integrase_H2C2"/>
    <property type="match status" value="1"/>
</dbReference>
<evidence type="ECO:0000313" key="4">
    <source>
        <dbReference type="Proteomes" id="UP001066276"/>
    </source>
</evidence>
<gene>
    <name evidence="3" type="ORF">NDU88_002597</name>
</gene>
<evidence type="ECO:0000259" key="2">
    <source>
        <dbReference type="Pfam" id="PF17921"/>
    </source>
</evidence>